<dbReference type="PANTHER" id="PTHR42681">
    <property type="entry name" value="MALONYL-COA-ACYL CARRIER PROTEIN TRANSACYLASE, MITOCHONDRIAL"/>
    <property type="match status" value="1"/>
</dbReference>
<dbReference type="Proteomes" id="UP000244173">
    <property type="component" value="Chromosome"/>
</dbReference>
<dbReference type="EC" id="2.3.1.39" evidence="1 6"/>
<dbReference type="RefSeq" id="WP_107890072.1">
    <property type="nucleotide sequence ID" value="NZ_CP028519.1"/>
</dbReference>
<dbReference type="InterPro" id="IPR017554">
    <property type="entry name" value="Malonate_deCOase_MdcHsu"/>
</dbReference>
<dbReference type="NCBIfam" id="TIGR03131">
    <property type="entry name" value="malonate_mdcH"/>
    <property type="match status" value="1"/>
</dbReference>
<evidence type="ECO:0000256" key="7">
    <source>
        <dbReference type="PIRSR" id="PIRSR000446-1"/>
    </source>
</evidence>
<evidence type="ECO:0000313" key="9">
    <source>
        <dbReference type="EMBL" id="AVY95675.1"/>
    </source>
</evidence>
<dbReference type="Gene3D" id="3.30.70.250">
    <property type="entry name" value="Malonyl-CoA ACP transacylase, ACP-binding"/>
    <property type="match status" value="1"/>
</dbReference>
<feature type="active site" evidence="7">
    <location>
        <position position="86"/>
    </location>
</feature>
<accession>A0A2S0PE96</accession>
<dbReference type="InterPro" id="IPR050858">
    <property type="entry name" value="Mal-CoA-ACP_Trans/PKS_FabD"/>
</dbReference>
<dbReference type="SUPFAM" id="SSF55048">
    <property type="entry name" value="Probable ACP-binding domain of malonyl-CoA ACP transacylase"/>
    <property type="match status" value="1"/>
</dbReference>
<dbReference type="InterPro" id="IPR016036">
    <property type="entry name" value="Malonyl_transacylase_ACP-bd"/>
</dbReference>
<dbReference type="GO" id="GO:0005829">
    <property type="term" value="C:cytosol"/>
    <property type="evidence" value="ECO:0007669"/>
    <property type="project" value="TreeGrafter"/>
</dbReference>
<dbReference type="Pfam" id="PF00698">
    <property type="entry name" value="Acyl_transf_1"/>
    <property type="match status" value="1"/>
</dbReference>
<keyword evidence="3 6" id="KW-0808">Transferase</keyword>
<sequence>MTTLLTFPGQGAQRPGMLHALPAHPEVTRTLEEACDGLGQGLSELDSADALRSTQAVQLSLLIAGVASARLLADAGCEPDMVLGLSIGAYPAAVAAGSLTFADALQLVRLRGALMQQAYPSGYGMSAVIGLSLAQVERLVAGQFREEEPVYVANINSAEQIVVAGHENGLARLAEAAVRDFHARKVHRIAISVPSHCMLLSGAASQMRVAFDRVTVSPPRCTYVSASSARALFQADAIRDDLAFNMARQVHWHDAATHARERGARLAIEALPGATLTSLCRPVFADGGEAVSLCQAPLATVLALHSRL</sequence>
<evidence type="ECO:0000256" key="2">
    <source>
        <dbReference type="ARBA" id="ARBA00018953"/>
    </source>
</evidence>
<feature type="active site" evidence="7">
    <location>
        <position position="196"/>
    </location>
</feature>
<evidence type="ECO:0000256" key="3">
    <source>
        <dbReference type="ARBA" id="ARBA00022679"/>
    </source>
</evidence>
<dbReference type="InterPro" id="IPR024925">
    <property type="entry name" value="Malonyl_CoA-ACP_transAc"/>
</dbReference>
<dbReference type="AlphaFoldDB" id="A0A2S0PE96"/>
<dbReference type="KEGG" id="maer:DAI18_17720"/>
<reference evidence="9 10" key="1">
    <citation type="submission" date="2018-04" db="EMBL/GenBank/DDBJ databases">
        <title>Denitrifier Microvirgula.</title>
        <authorList>
            <person name="Anderson E."/>
            <person name="Jang J."/>
            <person name="Ishii S."/>
        </authorList>
    </citation>
    <scope>NUCLEOTIDE SEQUENCE [LARGE SCALE GENOMIC DNA]</scope>
    <source>
        <strain evidence="9 10">BE2.4</strain>
    </source>
</reference>
<evidence type="ECO:0000256" key="4">
    <source>
        <dbReference type="ARBA" id="ARBA00023315"/>
    </source>
</evidence>
<feature type="domain" description="Malonyl-CoA:ACP transacylase (MAT)" evidence="8">
    <location>
        <begin position="6"/>
        <end position="308"/>
    </location>
</feature>
<dbReference type="EMBL" id="CP028519">
    <property type="protein sequence ID" value="AVY95675.1"/>
    <property type="molecule type" value="Genomic_DNA"/>
</dbReference>
<dbReference type="PIRSF" id="PIRSF000446">
    <property type="entry name" value="Mct"/>
    <property type="match status" value="1"/>
</dbReference>
<comment type="catalytic activity">
    <reaction evidence="5 6">
        <text>holo-[ACP] + malonyl-CoA = malonyl-[ACP] + CoA</text>
        <dbReference type="Rhea" id="RHEA:41792"/>
        <dbReference type="Rhea" id="RHEA-COMP:9623"/>
        <dbReference type="Rhea" id="RHEA-COMP:9685"/>
        <dbReference type="ChEBI" id="CHEBI:57287"/>
        <dbReference type="ChEBI" id="CHEBI:57384"/>
        <dbReference type="ChEBI" id="CHEBI:64479"/>
        <dbReference type="ChEBI" id="CHEBI:78449"/>
        <dbReference type="EC" id="2.3.1.39"/>
    </reaction>
</comment>
<dbReference type="GO" id="GO:0006633">
    <property type="term" value="P:fatty acid biosynthetic process"/>
    <property type="evidence" value="ECO:0007669"/>
    <property type="project" value="TreeGrafter"/>
</dbReference>
<dbReference type="InterPro" id="IPR001227">
    <property type="entry name" value="Ac_transferase_dom_sf"/>
</dbReference>
<evidence type="ECO:0000256" key="6">
    <source>
        <dbReference type="PIRNR" id="PIRNR000446"/>
    </source>
</evidence>
<dbReference type="GO" id="GO:0004314">
    <property type="term" value="F:[acyl-carrier-protein] S-malonyltransferase activity"/>
    <property type="evidence" value="ECO:0007669"/>
    <property type="project" value="UniProtKB-EC"/>
</dbReference>
<organism evidence="9 10">
    <name type="scientific">Microvirgula aerodenitrificans</name>
    <dbReference type="NCBI Taxonomy" id="57480"/>
    <lineage>
        <taxon>Bacteria</taxon>
        <taxon>Pseudomonadati</taxon>
        <taxon>Pseudomonadota</taxon>
        <taxon>Betaproteobacteria</taxon>
        <taxon>Neisseriales</taxon>
        <taxon>Aquaspirillaceae</taxon>
        <taxon>Microvirgula</taxon>
    </lineage>
</organism>
<dbReference type="InterPro" id="IPR016035">
    <property type="entry name" value="Acyl_Trfase/lysoPLipase"/>
</dbReference>
<dbReference type="PANTHER" id="PTHR42681:SF1">
    <property type="entry name" value="MALONYL-COA-ACYL CARRIER PROTEIN TRANSACYLASE, MITOCHONDRIAL"/>
    <property type="match status" value="1"/>
</dbReference>
<evidence type="ECO:0000256" key="5">
    <source>
        <dbReference type="ARBA" id="ARBA00048462"/>
    </source>
</evidence>
<dbReference type="OrthoDB" id="9808564at2"/>
<dbReference type="SUPFAM" id="SSF52151">
    <property type="entry name" value="FabD/lysophospholipase-like"/>
    <property type="match status" value="1"/>
</dbReference>
<keyword evidence="10" id="KW-1185">Reference proteome</keyword>
<evidence type="ECO:0000313" key="10">
    <source>
        <dbReference type="Proteomes" id="UP000244173"/>
    </source>
</evidence>
<protein>
    <recommendedName>
        <fullName evidence="2 6">Malonyl CoA-acyl carrier protein transacylase</fullName>
        <ecNumber evidence="1 6">2.3.1.39</ecNumber>
    </recommendedName>
</protein>
<dbReference type="STRING" id="1122240.GCA_000620105_01835"/>
<dbReference type="SMART" id="SM00827">
    <property type="entry name" value="PKS_AT"/>
    <property type="match status" value="1"/>
</dbReference>
<dbReference type="InterPro" id="IPR014043">
    <property type="entry name" value="Acyl_transferase_dom"/>
</dbReference>
<gene>
    <name evidence="9" type="primary">mdcH</name>
    <name evidence="9" type="ORF">DAI18_17720</name>
</gene>
<comment type="similarity">
    <text evidence="6">Belongs to the fabD family.</text>
</comment>
<evidence type="ECO:0000259" key="8">
    <source>
        <dbReference type="SMART" id="SM00827"/>
    </source>
</evidence>
<name>A0A2S0PE96_9NEIS</name>
<evidence type="ECO:0000256" key="1">
    <source>
        <dbReference type="ARBA" id="ARBA00013258"/>
    </source>
</evidence>
<keyword evidence="4 6" id="KW-0012">Acyltransferase</keyword>
<proteinExistence type="inferred from homology"/>
<dbReference type="Gene3D" id="3.40.366.10">
    <property type="entry name" value="Malonyl-Coenzyme A Acyl Carrier Protein, domain 2"/>
    <property type="match status" value="1"/>
</dbReference>